<evidence type="ECO:0000256" key="2">
    <source>
        <dbReference type="RuleBase" id="RU003457"/>
    </source>
</evidence>
<accession>A0ABS9BUV4</accession>
<dbReference type="SUPFAM" id="SSF51182">
    <property type="entry name" value="RmlC-like cupins"/>
    <property type="match status" value="1"/>
</dbReference>
<dbReference type="InterPro" id="IPR014710">
    <property type="entry name" value="RmlC-like_jellyroll"/>
</dbReference>
<dbReference type="RefSeq" id="WP_234861339.1">
    <property type="nucleotide sequence ID" value="NZ_JAKEVZ010000006.1"/>
</dbReference>
<dbReference type="InterPro" id="IPR011051">
    <property type="entry name" value="RmlC_Cupin_sf"/>
</dbReference>
<dbReference type="PIRSF" id="PIRSF006232">
    <property type="entry name" value="Pirin"/>
    <property type="match status" value="1"/>
</dbReference>
<dbReference type="InterPro" id="IPR012093">
    <property type="entry name" value="Pirin"/>
</dbReference>
<evidence type="ECO:0000256" key="1">
    <source>
        <dbReference type="ARBA" id="ARBA00008416"/>
    </source>
</evidence>
<evidence type="ECO:0000313" key="5">
    <source>
        <dbReference type="EMBL" id="MCF1751350.1"/>
    </source>
</evidence>
<proteinExistence type="inferred from homology"/>
<gene>
    <name evidence="5" type="ORF">L0U89_09735</name>
</gene>
<dbReference type="CDD" id="cd02909">
    <property type="entry name" value="cupin_pirin_N"/>
    <property type="match status" value="1"/>
</dbReference>
<dbReference type="InterPro" id="IPR008778">
    <property type="entry name" value="Pirin_C_dom"/>
</dbReference>
<comment type="caution">
    <text evidence="5">The sequence shown here is derived from an EMBL/GenBank/DDBJ whole genome shotgun (WGS) entry which is preliminary data.</text>
</comment>
<evidence type="ECO:0000313" key="6">
    <source>
        <dbReference type="Proteomes" id="UP001201449"/>
    </source>
</evidence>
<dbReference type="CDD" id="cd02247">
    <property type="entry name" value="cupin_pirin_C"/>
    <property type="match status" value="1"/>
</dbReference>
<feature type="domain" description="Pirin N-terminal" evidence="3">
    <location>
        <begin position="24"/>
        <end position="124"/>
    </location>
</feature>
<comment type="similarity">
    <text evidence="1 2">Belongs to the pirin family.</text>
</comment>
<dbReference type="Gene3D" id="2.60.120.10">
    <property type="entry name" value="Jelly Rolls"/>
    <property type="match status" value="2"/>
</dbReference>
<keyword evidence="6" id="KW-1185">Reference proteome</keyword>
<dbReference type="EMBL" id="JAKEVZ010000006">
    <property type="protein sequence ID" value="MCF1751350.1"/>
    <property type="molecule type" value="Genomic_DNA"/>
</dbReference>
<sequence length="285" mass="32211">MRTIKNLHPATYHPIADLTTYNPLPSPRLRQIDPFIFLNHHGFQTYGPNNHGLPFGPHPHRGMETVTFILEGDIMHKDSGGHESVIRAGGVQWMTAGRGLIHAEVSSSQFKKEGGPLEILQLWLNLPARLKMTEPRYIGLQKEEITHFTLREEGTVRVQLIAGEWNGERGSFETLTPIFLSTVFLDKGAKLQKEIPQTENVFFYIVRGSVRIMGDRVPFRTLVEFNNDGDAIAVEASEDAVVILGHARPFAEPMVAQGPFVMNTQDEIRQAYMDYQMGKFGTWEE</sequence>
<dbReference type="InterPro" id="IPR003829">
    <property type="entry name" value="Pirin_N_dom"/>
</dbReference>
<protein>
    <submittedName>
        <fullName evidence="5">Pirin family protein</fullName>
    </submittedName>
</protein>
<dbReference type="PANTHER" id="PTHR13903">
    <property type="entry name" value="PIRIN-RELATED"/>
    <property type="match status" value="1"/>
</dbReference>
<dbReference type="Proteomes" id="UP001201449">
    <property type="component" value="Unassembled WGS sequence"/>
</dbReference>
<reference evidence="5 6" key="1">
    <citation type="submission" date="2022-01" db="EMBL/GenBank/DDBJ databases">
        <title>Mariniradius saccharolyticus sp. nov., isolated from sediment of a river.</title>
        <authorList>
            <person name="Liu H."/>
        </authorList>
    </citation>
    <scope>NUCLEOTIDE SEQUENCE [LARGE SCALE GENOMIC DNA]</scope>
    <source>
        <strain evidence="5 6">RY-2</strain>
    </source>
</reference>
<name>A0ABS9BUV4_9BACT</name>
<evidence type="ECO:0000259" key="3">
    <source>
        <dbReference type="Pfam" id="PF02678"/>
    </source>
</evidence>
<organism evidence="5 6">
    <name type="scientific">Mariniradius sediminis</name>
    <dbReference type="NCBI Taxonomy" id="2909237"/>
    <lineage>
        <taxon>Bacteria</taxon>
        <taxon>Pseudomonadati</taxon>
        <taxon>Bacteroidota</taxon>
        <taxon>Cytophagia</taxon>
        <taxon>Cytophagales</taxon>
        <taxon>Cyclobacteriaceae</taxon>
        <taxon>Mariniradius</taxon>
    </lineage>
</organism>
<dbReference type="Pfam" id="PF02678">
    <property type="entry name" value="Pirin"/>
    <property type="match status" value="1"/>
</dbReference>
<evidence type="ECO:0000259" key="4">
    <source>
        <dbReference type="Pfam" id="PF05726"/>
    </source>
</evidence>
<dbReference type="Pfam" id="PF05726">
    <property type="entry name" value="Pirin_C"/>
    <property type="match status" value="1"/>
</dbReference>
<feature type="domain" description="Pirin C-terminal" evidence="4">
    <location>
        <begin position="184"/>
        <end position="281"/>
    </location>
</feature>
<dbReference type="PANTHER" id="PTHR13903:SF8">
    <property type="entry name" value="PIRIN"/>
    <property type="match status" value="1"/>
</dbReference>